<comment type="similarity">
    <text evidence="2 13 14 15">Belongs to the NDK family.</text>
</comment>
<dbReference type="EMBL" id="BAFH01000004">
    <property type="protein sequence ID" value="GAB63593.1"/>
    <property type="molecule type" value="Genomic_DNA"/>
</dbReference>
<dbReference type="GO" id="GO:0046872">
    <property type="term" value="F:metal ion binding"/>
    <property type="evidence" value="ECO:0007669"/>
    <property type="project" value="UniProtKB-KW"/>
</dbReference>
<dbReference type="InterPro" id="IPR034907">
    <property type="entry name" value="NDK-like_dom"/>
</dbReference>
<dbReference type="Proteomes" id="UP000002985">
    <property type="component" value="Unassembled WGS sequence"/>
</dbReference>
<dbReference type="PROSITE" id="PS00469">
    <property type="entry name" value="NDPK"/>
    <property type="match status" value="1"/>
</dbReference>
<evidence type="ECO:0000313" key="18">
    <source>
        <dbReference type="EMBL" id="GAB63593.1"/>
    </source>
</evidence>
<dbReference type="PANTHER" id="PTHR11349">
    <property type="entry name" value="NUCLEOSIDE DIPHOSPHATE KINASE"/>
    <property type="match status" value="1"/>
</dbReference>
<comment type="caution">
    <text evidence="18">The sequence shown here is derived from an EMBL/GenBank/DDBJ whole genome shotgun (WGS) entry which is preliminary data.</text>
</comment>
<evidence type="ECO:0000259" key="17">
    <source>
        <dbReference type="SMART" id="SM00562"/>
    </source>
</evidence>
<name>I3IPE8_9BACT</name>
<dbReference type="SMART" id="SM00562">
    <property type="entry name" value="NDK"/>
    <property type="match status" value="1"/>
</dbReference>
<evidence type="ECO:0000256" key="14">
    <source>
        <dbReference type="PROSITE-ProRule" id="PRU00706"/>
    </source>
</evidence>
<dbReference type="InterPro" id="IPR036850">
    <property type="entry name" value="NDK-like_dom_sf"/>
</dbReference>
<dbReference type="InterPro" id="IPR023005">
    <property type="entry name" value="Nucleoside_diP_kinase_AS"/>
</dbReference>
<evidence type="ECO:0000256" key="11">
    <source>
        <dbReference type="ARBA" id="ARBA00022842"/>
    </source>
</evidence>
<evidence type="ECO:0000256" key="1">
    <source>
        <dbReference type="ARBA" id="ARBA00001946"/>
    </source>
</evidence>
<comment type="subcellular location">
    <subcellularLocation>
        <location evidence="13">Cytoplasm</location>
    </subcellularLocation>
</comment>
<evidence type="ECO:0000256" key="3">
    <source>
        <dbReference type="ARBA" id="ARBA00012966"/>
    </source>
</evidence>
<dbReference type="GO" id="GO:0006241">
    <property type="term" value="P:CTP biosynthetic process"/>
    <property type="evidence" value="ECO:0007669"/>
    <property type="project" value="UniProtKB-UniRule"/>
</dbReference>
<comment type="subunit">
    <text evidence="13">Homotetramer.</text>
</comment>
<evidence type="ECO:0000256" key="12">
    <source>
        <dbReference type="ARBA" id="ARBA00023080"/>
    </source>
</evidence>
<evidence type="ECO:0000256" key="16">
    <source>
        <dbReference type="RuleBase" id="RU004013"/>
    </source>
</evidence>
<protein>
    <recommendedName>
        <fullName evidence="4 13">Nucleoside diphosphate kinase</fullName>
        <shortName evidence="13">NDK</shortName>
        <shortName evidence="13">NDP kinase</shortName>
        <ecNumber evidence="3 13">2.7.4.6</ecNumber>
    </recommendedName>
    <alternativeName>
        <fullName evidence="13">Nucleoside-2-P kinase</fullName>
    </alternativeName>
</protein>
<comment type="cofactor">
    <cofactor evidence="1 13">
        <name>Mg(2+)</name>
        <dbReference type="ChEBI" id="CHEBI:18420"/>
    </cofactor>
</comment>
<dbReference type="GO" id="GO:0005524">
    <property type="term" value="F:ATP binding"/>
    <property type="evidence" value="ECO:0007669"/>
    <property type="project" value="UniProtKB-UniRule"/>
</dbReference>
<dbReference type="EC" id="2.7.4.6" evidence="3 13"/>
<evidence type="ECO:0000256" key="9">
    <source>
        <dbReference type="ARBA" id="ARBA00022777"/>
    </source>
</evidence>
<keyword evidence="13" id="KW-0963">Cytoplasm</keyword>
<dbReference type="FunFam" id="3.30.70.141:FF:000003">
    <property type="entry name" value="Nucleoside diphosphate kinase"/>
    <property type="match status" value="1"/>
</dbReference>
<proteinExistence type="inferred from homology"/>
<evidence type="ECO:0000256" key="4">
    <source>
        <dbReference type="ARBA" id="ARBA00017632"/>
    </source>
</evidence>
<dbReference type="PROSITE" id="PS51374">
    <property type="entry name" value="NDPK_LIKE"/>
    <property type="match status" value="1"/>
</dbReference>
<dbReference type="NCBIfam" id="NF001908">
    <property type="entry name" value="PRK00668.1"/>
    <property type="match status" value="1"/>
</dbReference>
<keyword evidence="19" id="KW-1185">Reference proteome</keyword>
<organism evidence="18 19">
    <name type="scientific">Candidatus Jettenia caeni</name>
    <dbReference type="NCBI Taxonomy" id="247490"/>
    <lineage>
        <taxon>Bacteria</taxon>
        <taxon>Pseudomonadati</taxon>
        <taxon>Planctomycetota</taxon>
        <taxon>Candidatus Brocadiia</taxon>
        <taxon>Candidatus Brocadiales</taxon>
        <taxon>Candidatus Brocadiaceae</taxon>
        <taxon>Candidatus Jettenia</taxon>
    </lineage>
</organism>
<feature type="domain" description="Nucleoside diphosphate kinase-like" evidence="17">
    <location>
        <begin position="1"/>
        <end position="138"/>
    </location>
</feature>
<evidence type="ECO:0000256" key="10">
    <source>
        <dbReference type="ARBA" id="ARBA00022840"/>
    </source>
</evidence>
<keyword evidence="6 13" id="KW-0808">Transferase</keyword>
<evidence type="ECO:0000256" key="15">
    <source>
        <dbReference type="RuleBase" id="RU004011"/>
    </source>
</evidence>
<keyword evidence="12 13" id="KW-0546">Nucleotide metabolism</keyword>
<dbReference type="CDD" id="cd04413">
    <property type="entry name" value="NDPk_I"/>
    <property type="match status" value="1"/>
</dbReference>
<sequence length="156" mass="17634">MEKTLIILKPDAVQRRLLGKIIARFEEKGFQILGMKMTQISESLARKHYAPHEGKDFFEPLIRYTTSAPVVVMALKGKNAIEIVRKMMGATFGSKAEPGTIRGDYAVSNRFNLIHGSDSPASAEKEIGIFFKKEELFEYNLTDIQWVYDMSTGDII</sequence>
<gene>
    <name evidence="13" type="primary">ndk</name>
    <name evidence="18" type="ORF">KSU1_D0284</name>
</gene>
<feature type="binding site" evidence="13 14">
    <location>
        <position position="91"/>
    </location>
    <ligand>
        <name>ATP</name>
        <dbReference type="ChEBI" id="CHEBI:30616"/>
    </ligand>
</feature>
<dbReference type="GO" id="GO:0005737">
    <property type="term" value="C:cytoplasm"/>
    <property type="evidence" value="ECO:0007669"/>
    <property type="project" value="UniProtKB-SubCell"/>
</dbReference>
<evidence type="ECO:0000256" key="7">
    <source>
        <dbReference type="ARBA" id="ARBA00022723"/>
    </source>
</evidence>
<accession>I3IPE8</accession>
<evidence type="ECO:0000256" key="2">
    <source>
        <dbReference type="ARBA" id="ARBA00008142"/>
    </source>
</evidence>
<feature type="active site" description="Pros-phosphohistidine intermediate" evidence="13 14">
    <location>
        <position position="115"/>
    </location>
</feature>
<comment type="catalytic activity">
    <reaction evidence="13 16">
        <text>a 2'-deoxyribonucleoside 5'-diphosphate + ATP = a 2'-deoxyribonucleoside 5'-triphosphate + ADP</text>
        <dbReference type="Rhea" id="RHEA:44640"/>
        <dbReference type="ChEBI" id="CHEBI:30616"/>
        <dbReference type="ChEBI" id="CHEBI:61560"/>
        <dbReference type="ChEBI" id="CHEBI:73316"/>
        <dbReference type="ChEBI" id="CHEBI:456216"/>
        <dbReference type="EC" id="2.7.4.6"/>
    </reaction>
</comment>
<comment type="function">
    <text evidence="13">Major role in the synthesis of nucleoside triphosphates other than ATP. The ATP gamma phosphate is transferred to the NDP beta phosphate via a ping-pong mechanism, using a phosphorylated active-site intermediate.</text>
</comment>
<dbReference type="Pfam" id="PF00334">
    <property type="entry name" value="NDK"/>
    <property type="match status" value="1"/>
</dbReference>
<dbReference type="InterPro" id="IPR001564">
    <property type="entry name" value="Nucleoside_diP_kinase"/>
</dbReference>
<keyword evidence="7 13" id="KW-0479">Metal-binding</keyword>
<dbReference type="PRINTS" id="PR01243">
    <property type="entry name" value="NUCDPKINASE"/>
</dbReference>
<dbReference type="OrthoDB" id="9801161at2"/>
<evidence type="ECO:0000256" key="5">
    <source>
        <dbReference type="ARBA" id="ARBA00022553"/>
    </source>
</evidence>
<keyword evidence="11 13" id="KW-0460">Magnesium</keyword>
<feature type="binding site" evidence="13 14">
    <location>
        <position position="57"/>
    </location>
    <ligand>
        <name>ATP</name>
        <dbReference type="ChEBI" id="CHEBI:30616"/>
    </ligand>
</feature>
<dbReference type="GO" id="GO:0004550">
    <property type="term" value="F:nucleoside diphosphate kinase activity"/>
    <property type="evidence" value="ECO:0007669"/>
    <property type="project" value="UniProtKB-UniRule"/>
</dbReference>
<keyword evidence="5 13" id="KW-0597">Phosphoprotein</keyword>
<evidence type="ECO:0000313" key="19">
    <source>
        <dbReference type="Proteomes" id="UP000002985"/>
    </source>
</evidence>
<dbReference type="GO" id="GO:0006183">
    <property type="term" value="P:GTP biosynthetic process"/>
    <property type="evidence" value="ECO:0007669"/>
    <property type="project" value="UniProtKB-UniRule"/>
</dbReference>
<keyword evidence="10 13" id="KW-0067">ATP-binding</keyword>
<dbReference type="AlphaFoldDB" id="I3IPE8"/>
<feature type="binding site" evidence="13 14">
    <location>
        <position position="9"/>
    </location>
    <ligand>
        <name>ATP</name>
        <dbReference type="ChEBI" id="CHEBI:30616"/>
    </ligand>
</feature>
<dbReference type="SUPFAM" id="SSF54919">
    <property type="entry name" value="Nucleoside diphosphate kinase, NDK"/>
    <property type="match status" value="1"/>
</dbReference>
<keyword evidence="9 13" id="KW-0418">Kinase</keyword>
<dbReference type="STRING" id="247490.KSU1_D0284"/>
<comment type="catalytic activity">
    <reaction evidence="13">
        <text>a ribonucleoside 5'-diphosphate + ATP = a ribonucleoside 5'-triphosphate + ADP</text>
        <dbReference type="Rhea" id="RHEA:18113"/>
        <dbReference type="ChEBI" id="CHEBI:30616"/>
        <dbReference type="ChEBI" id="CHEBI:57930"/>
        <dbReference type="ChEBI" id="CHEBI:61557"/>
        <dbReference type="ChEBI" id="CHEBI:456216"/>
        <dbReference type="EC" id="2.7.4.6"/>
    </reaction>
</comment>
<dbReference type="GO" id="GO:0006228">
    <property type="term" value="P:UTP biosynthetic process"/>
    <property type="evidence" value="ECO:0007669"/>
    <property type="project" value="UniProtKB-UniRule"/>
</dbReference>
<evidence type="ECO:0000256" key="8">
    <source>
        <dbReference type="ARBA" id="ARBA00022741"/>
    </source>
</evidence>
<keyword evidence="8 13" id="KW-0547">Nucleotide-binding</keyword>
<feature type="binding site" evidence="13 14">
    <location>
        <position position="102"/>
    </location>
    <ligand>
        <name>ATP</name>
        <dbReference type="ChEBI" id="CHEBI:30616"/>
    </ligand>
</feature>
<dbReference type="HAMAP" id="MF_00451">
    <property type="entry name" value="NDP_kinase"/>
    <property type="match status" value="1"/>
</dbReference>
<evidence type="ECO:0000256" key="13">
    <source>
        <dbReference type="HAMAP-Rule" id="MF_00451"/>
    </source>
</evidence>
<dbReference type="eggNOG" id="COG0105">
    <property type="taxonomic scope" value="Bacteria"/>
</dbReference>
<feature type="binding site" evidence="13 14">
    <location>
        <position position="112"/>
    </location>
    <ligand>
        <name>ATP</name>
        <dbReference type="ChEBI" id="CHEBI:30616"/>
    </ligand>
</feature>
<dbReference type="Gene3D" id="3.30.70.141">
    <property type="entry name" value="Nucleoside diphosphate kinase-like domain"/>
    <property type="match status" value="1"/>
</dbReference>
<feature type="binding site" evidence="13 14">
    <location>
        <position position="85"/>
    </location>
    <ligand>
        <name>ATP</name>
        <dbReference type="ChEBI" id="CHEBI:30616"/>
    </ligand>
</feature>
<reference evidence="18 19" key="1">
    <citation type="journal article" date="2012" name="FEBS Lett.">
        <title>Anammox organism KSU-1 expresses a NirK-type copper-containing nitrite reductase instead of a NirS-type with cytochrome cd1.</title>
        <authorList>
            <person name="Hira D."/>
            <person name="Toh H."/>
            <person name="Migita C.T."/>
            <person name="Okubo H."/>
            <person name="Nishiyama T."/>
            <person name="Hattori M."/>
            <person name="Furukawa K."/>
            <person name="Fujii T."/>
        </authorList>
    </citation>
    <scope>NUCLEOTIDE SEQUENCE [LARGE SCALE GENOMIC DNA]</scope>
</reference>
<evidence type="ECO:0000256" key="6">
    <source>
        <dbReference type="ARBA" id="ARBA00022679"/>
    </source>
</evidence>